<keyword evidence="2" id="KW-1185">Reference proteome</keyword>
<dbReference type="InterPro" id="IPR046897">
    <property type="entry name" value="ABC-3C_MC6"/>
</dbReference>
<sequence>MIFADFLTQSIETHLELAVAPHEHIRFADSLVGLAGYVRTLLADAPRTLDELLAQLERPDSLLPSRPDMGELALAVTLLYAIGAARLTDGDRVELVA</sequence>
<gene>
    <name evidence="1" type="ordered locus">Atc_1193</name>
</gene>
<evidence type="ECO:0000313" key="1">
    <source>
        <dbReference type="EMBL" id="AEK57842.1"/>
    </source>
</evidence>
<dbReference type="RefSeq" id="WP_014002712.1">
    <property type="nucleotide sequence ID" value="NC_015850.1"/>
</dbReference>
<reference evidence="1 2" key="1">
    <citation type="journal article" date="2011" name="J. Genet. Genomics">
        <title>Unraveling the Acidithiobacillus caldus complete genome and its central metabolisms for carbon assimilation.</title>
        <authorList>
            <person name="You X.Y."/>
            <person name="Guo X."/>
            <person name="Zheng H.J."/>
            <person name="Zhang M.J."/>
            <person name="Liu L.J."/>
            <person name="Zhu Y.Q."/>
            <person name="Zhu B."/>
            <person name="Wang S.Y."/>
            <person name="Zhao G.P."/>
            <person name="Poetsch A."/>
            <person name="Jiang C.Y."/>
            <person name="Liu S.J."/>
        </authorList>
    </citation>
    <scope>NUCLEOTIDE SEQUENCE [LARGE SCALE GENOMIC DNA]</scope>
    <source>
        <strain evidence="1 2">SM-1</strain>
    </source>
</reference>
<accession>F9ZMT3</accession>
<proteinExistence type="predicted"/>
<name>F9ZMT3_ACICS</name>
<dbReference type="KEGG" id="acu:Atc_1193"/>
<dbReference type="AlphaFoldDB" id="F9ZMT3"/>
<dbReference type="Proteomes" id="UP000006135">
    <property type="component" value="Chromosome"/>
</dbReference>
<dbReference type="GeneID" id="92931188"/>
<organism evidence="1 2">
    <name type="scientific">Acidithiobacillus caldus (strain SM-1)</name>
    <dbReference type="NCBI Taxonomy" id="990288"/>
    <lineage>
        <taxon>Bacteria</taxon>
        <taxon>Pseudomonadati</taxon>
        <taxon>Pseudomonadota</taxon>
        <taxon>Acidithiobacillia</taxon>
        <taxon>Acidithiobacillales</taxon>
        <taxon>Acidithiobacillaceae</taxon>
        <taxon>Acidithiobacillus</taxon>
    </lineage>
</organism>
<dbReference type="Pfam" id="PF20293">
    <property type="entry name" value="MC6"/>
    <property type="match status" value="1"/>
</dbReference>
<evidence type="ECO:0000313" key="2">
    <source>
        <dbReference type="Proteomes" id="UP000006135"/>
    </source>
</evidence>
<protein>
    <submittedName>
        <fullName evidence="1">Uncharacterized protein</fullName>
    </submittedName>
</protein>
<dbReference type="HOGENOM" id="CLU_182872_0_0_6"/>
<dbReference type="STRING" id="990288.Atc_1193"/>
<dbReference type="OrthoDB" id="7064694at2"/>
<dbReference type="EMBL" id="CP002573">
    <property type="protein sequence ID" value="AEK57842.1"/>
    <property type="molecule type" value="Genomic_DNA"/>
</dbReference>